<name>A0A1G2DGE9_9BACT</name>
<dbReference type="InterPro" id="IPR006062">
    <property type="entry name" value="His_biosynth"/>
</dbReference>
<dbReference type="GO" id="GO:0000105">
    <property type="term" value="P:L-histidine biosynthetic process"/>
    <property type="evidence" value="ECO:0007669"/>
    <property type="project" value="UniProtKB-UniPathway"/>
</dbReference>
<evidence type="ECO:0000256" key="2">
    <source>
        <dbReference type="ARBA" id="ARBA00009667"/>
    </source>
</evidence>
<comment type="caution">
    <text evidence="12">The sequence shown here is derived from an EMBL/GenBank/DDBJ whole genome shotgun (WGS) entry which is preliminary data.</text>
</comment>
<evidence type="ECO:0000256" key="10">
    <source>
        <dbReference type="ARBA" id="ARBA00047838"/>
    </source>
</evidence>
<dbReference type="PANTHER" id="PTHR21235">
    <property type="entry name" value="IMIDAZOLE GLYCEROL PHOSPHATE SYNTHASE SUBUNIT HISF/H IGP SYNTHASE SUBUNIT HISF/H"/>
    <property type="match status" value="1"/>
</dbReference>
<dbReference type="InterPro" id="IPR013785">
    <property type="entry name" value="Aldolase_TIM"/>
</dbReference>
<evidence type="ECO:0000256" key="7">
    <source>
        <dbReference type="ARBA" id="ARBA00023239"/>
    </source>
</evidence>
<proteinExistence type="inferred from homology"/>
<dbReference type="Pfam" id="PF00977">
    <property type="entry name" value="His_biosynth"/>
    <property type="match status" value="1"/>
</dbReference>
<evidence type="ECO:0000256" key="11">
    <source>
        <dbReference type="RuleBase" id="RU003657"/>
    </source>
</evidence>
<comment type="catalytic activity">
    <reaction evidence="10">
        <text>5-[(5-phospho-1-deoxy-D-ribulos-1-ylimino)methylamino]-1-(5-phospho-beta-D-ribosyl)imidazole-4-carboxamide + L-glutamine = D-erythro-1-(imidazol-4-yl)glycerol 3-phosphate + 5-amino-1-(5-phospho-beta-D-ribosyl)imidazole-4-carboxamide + L-glutamate + H(+)</text>
        <dbReference type="Rhea" id="RHEA:24793"/>
        <dbReference type="ChEBI" id="CHEBI:15378"/>
        <dbReference type="ChEBI" id="CHEBI:29985"/>
        <dbReference type="ChEBI" id="CHEBI:58278"/>
        <dbReference type="ChEBI" id="CHEBI:58359"/>
        <dbReference type="ChEBI" id="CHEBI:58475"/>
        <dbReference type="ChEBI" id="CHEBI:58525"/>
        <dbReference type="EC" id="4.3.2.10"/>
    </reaction>
</comment>
<dbReference type="Gene3D" id="3.20.20.70">
    <property type="entry name" value="Aldolase class I"/>
    <property type="match status" value="1"/>
</dbReference>
<keyword evidence="6 11" id="KW-0368">Histidine biosynthesis</keyword>
<evidence type="ECO:0000256" key="9">
    <source>
        <dbReference type="ARBA" id="ARBA00030264"/>
    </source>
</evidence>
<organism evidence="12 13">
    <name type="scientific">Candidatus Lloydbacteria bacterium RIFCSPHIGHO2_02_FULL_51_22</name>
    <dbReference type="NCBI Taxonomy" id="1798663"/>
    <lineage>
        <taxon>Bacteria</taxon>
        <taxon>Candidatus Lloydiibacteriota</taxon>
    </lineage>
</organism>
<evidence type="ECO:0000313" key="13">
    <source>
        <dbReference type="Proteomes" id="UP000178099"/>
    </source>
</evidence>
<dbReference type="GO" id="GO:0016829">
    <property type="term" value="F:lyase activity"/>
    <property type="evidence" value="ECO:0007669"/>
    <property type="project" value="UniProtKB-KW"/>
</dbReference>
<reference evidence="12 13" key="1">
    <citation type="journal article" date="2016" name="Nat. Commun.">
        <title>Thousands of microbial genomes shed light on interconnected biogeochemical processes in an aquifer system.</title>
        <authorList>
            <person name="Anantharaman K."/>
            <person name="Brown C.T."/>
            <person name="Hug L.A."/>
            <person name="Sharon I."/>
            <person name="Castelle C.J."/>
            <person name="Probst A.J."/>
            <person name="Thomas B.C."/>
            <person name="Singh A."/>
            <person name="Wilkins M.J."/>
            <person name="Karaoz U."/>
            <person name="Brodie E.L."/>
            <person name="Williams K.H."/>
            <person name="Hubbard S.S."/>
            <person name="Banfield J.F."/>
        </authorList>
    </citation>
    <scope>NUCLEOTIDE SEQUENCE [LARGE SCALE GENOMIC DNA]</scope>
</reference>
<evidence type="ECO:0000256" key="3">
    <source>
        <dbReference type="ARBA" id="ARBA00011152"/>
    </source>
</evidence>
<dbReference type="InterPro" id="IPR004651">
    <property type="entry name" value="HisF"/>
</dbReference>
<evidence type="ECO:0000256" key="5">
    <source>
        <dbReference type="ARBA" id="ARBA00022605"/>
    </source>
</evidence>
<keyword evidence="7" id="KW-0456">Lyase</keyword>
<comment type="pathway">
    <text evidence="1">Amino-acid biosynthesis; L-histidine biosynthesis; L-histidine from 5-phospho-alpha-D-ribose 1-diphosphate: step 5/9.</text>
</comment>
<comment type="subunit">
    <text evidence="3">Heterodimer of HisH and HisF.</text>
</comment>
<dbReference type="InterPro" id="IPR050064">
    <property type="entry name" value="IGPS_HisA/HisF"/>
</dbReference>
<dbReference type="AlphaFoldDB" id="A0A1G2DGE9"/>
<dbReference type="CDD" id="cd04731">
    <property type="entry name" value="HisF"/>
    <property type="match status" value="1"/>
</dbReference>
<keyword evidence="5 11" id="KW-0028">Amino-acid biosynthesis</keyword>
<dbReference type="UniPathway" id="UPA00031">
    <property type="reaction ID" value="UER00010"/>
</dbReference>
<protein>
    <recommendedName>
        <fullName evidence="4">imidazole glycerol-phosphate synthase</fullName>
        <ecNumber evidence="4">4.3.2.10</ecNumber>
    </recommendedName>
    <alternativeName>
        <fullName evidence="9">IGP synthase cyclase subunit</fullName>
    </alternativeName>
</protein>
<evidence type="ECO:0000256" key="6">
    <source>
        <dbReference type="ARBA" id="ARBA00023102"/>
    </source>
</evidence>
<evidence type="ECO:0000256" key="1">
    <source>
        <dbReference type="ARBA" id="ARBA00005091"/>
    </source>
</evidence>
<dbReference type="Proteomes" id="UP000178099">
    <property type="component" value="Unassembled WGS sequence"/>
</dbReference>
<evidence type="ECO:0000256" key="8">
    <source>
        <dbReference type="ARBA" id="ARBA00025475"/>
    </source>
</evidence>
<evidence type="ECO:0000256" key="4">
    <source>
        <dbReference type="ARBA" id="ARBA00012809"/>
    </source>
</evidence>
<dbReference type="PANTHER" id="PTHR21235:SF2">
    <property type="entry name" value="IMIDAZOLE GLYCEROL PHOSPHATE SYNTHASE HISHF"/>
    <property type="match status" value="1"/>
</dbReference>
<gene>
    <name evidence="12" type="ORF">A3D67_02915</name>
</gene>
<evidence type="ECO:0000313" key="12">
    <source>
        <dbReference type="EMBL" id="OGZ12737.1"/>
    </source>
</evidence>
<dbReference type="EMBL" id="MHLN01000002">
    <property type="protein sequence ID" value="OGZ12737.1"/>
    <property type="molecule type" value="Genomic_DNA"/>
</dbReference>
<dbReference type="GO" id="GO:0000107">
    <property type="term" value="F:imidazoleglycerol-phosphate synthase activity"/>
    <property type="evidence" value="ECO:0007669"/>
    <property type="project" value="InterPro"/>
</dbReference>
<dbReference type="EC" id="4.3.2.10" evidence="4"/>
<sequence>MIRIIPRLDIKGPNVIKGVQLECLRIVGDPQTLAEKYYREGADELLYIDSVASLYNRNNILDIVSRAARNIFIPMTVGGGMRSTEDIRRALRAGADKVAINTHATKHPEFITRAARAFGAQCIVGHVEAKKMSDGGYEALTDNGRVRTGLDAVEWALRLVALGAGELLVTSVDQEGTAKGYDVELMEKIASQVTIPVIASGGAGNAADVLSVIQKGRATAVSAARIFHYGKYSIRKIKNALKKGGIAVRI</sequence>
<accession>A0A1G2DGE9</accession>
<comment type="function">
    <text evidence="8">IGPS catalyzes the conversion of PRFAR and glutamine to IGP, AICAR and glutamate. The HisF subunit catalyzes the cyclization activity that produces IGP and AICAR from PRFAR using the ammonia provided by the HisH subunit.</text>
</comment>
<dbReference type="InterPro" id="IPR011060">
    <property type="entry name" value="RibuloseP-bd_barrel"/>
</dbReference>
<dbReference type="SUPFAM" id="SSF51366">
    <property type="entry name" value="Ribulose-phoshate binding barrel"/>
    <property type="match status" value="1"/>
</dbReference>
<comment type="similarity">
    <text evidence="2 11">Belongs to the HisA/HisF family.</text>
</comment>